<sequence length="1041" mass="115306">MCCVLLVTGCKPIQPFFLFEDGDLSHYKGVATEIEFPDDYTPTLAEVEGALPPLTLRNPETQQIWDLKLEEAVQIALANSTVIRTVNGNASPLALISSPETAPSIYTPALAETDPVRGVETALSAFDANFSSSMFWEKNDRAVNVGGLGGLIFAPIFEQDLGTFQAEISKVNATGGTTTFRHNVNYEWNNNPSRAIPSDYNVNLEAEWRQPLLQGAGVEFNRIAGPNAQPGFFFSNGVMIARINTDIALADFEANVRNLVSSVEDAYWELYFQYRNLDSVLAGRDSALQTWRKVNALYTVGSKGGEAENEAQARDQYYLFRGLVEQALSQLYTSEAQLRYVLGLATTDGRLIRPAEEPTIAHVNFNWWDVHTESMVRSVELRRQKFRIKQRELELVAARNFLLPRLDAVGRYRWTGLGDELIDPDGYGFNPDSPTGDLPGSNAWSTLTDGNFQEWQLGLQASLPIGFRRELSAVRNAQLTLARDRAILQDLELAISHELSEAIRQLDLSYKLAETNFNRRRAAADEVRAVEVSFDAGVATLDLVLDAQRRLAEAESDFFRAVVDYNLAIKDIELRKGSLLEYDGVYLAEGPWPGKAYFDARLRARERDAGIFLNYGYTRPRVFSRGPYAQITGHPHDMPMDGTIEYENVPADAPQEIPTPAPTPAPSGAPGEPIMYRGGTPQAQLQGPGPAASMAQSAAPASDFSWGRLGLDAATSTGAPAANQGIQQVSHVEPRPVNAHEAIPNSVSRRTIFRDLDILREAGVPIEFDSEDQVFRLAGDSFLPPTNFTPQEALALIVLCQELGDQDGLPLLRDARSAALKLESSLPVSIREYLRDVSGAVQIQMPPTNPLIDSEQVFQQILAAVDSKLSLRIRYDSFAEEEVIDTLLSPYRLLFSRRSWYVIGRSSIHRQTRTFNVARILSASSNGATFSLPKGFSVERYLGNAWHLIPEPGPDQEVHVRFKPLVARNVAEVAWHKTQQTSFAEDGTLDFRVTVSGLNEISWWILGYGDQAEVVGPLELRGLVAERCRNAARQYDENSGD</sequence>
<dbReference type="OrthoDB" id="407926at2759"/>
<evidence type="ECO:0000256" key="5">
    <source>
        <dbReference type="ARBA" id="ARBA00023136"/>
    </source>
</evidence>
<dbReference type="Pfam" id="PF25583">
    <property type="entry name" value="WCX"/>
    <property type="match status" value="1"/>
</dbReference>
<reference evidence="10" key="1">
    <citation type="submission" date="2022-10" db="EMBL/GenBank/DDBJ databases">
        <authorList>
            <person name="Chen Y."/>
            <person name="Dougan E. K."/>
            <person name="Chan C."/>
            <person name="Rhodes N."/>
            <person name="Thang M."/>
        </authorList>
    </citation>
    <scope>NUCLEOTIDE SEQUENCE</scope>
</reference>
<keyword evidence="5" id="KW-0472">Membrane</keyword>
<dbReference type="EMBL" id="CAMXCT010000001">
    <property type="protein sequence ID" value="CAI3971869.1"/>
    <property type="molecule type" value="Genomic_DNA"/>
</dbReference>
<comment type="subcellular location">
    <subcellularLocation>
        <location evidence="1">Cell outer membrane</location>
    </subcellularLocation>
</comment>
<feature type="domain" description="WYL" evidence="8">
    <location>
        <begin position="857"/>
        <end position="923"/>
    </location>
</feature>
<dbReference type="PANTHER" id="PTHR30026:SF23">
    <property type="entry name" value="TO APRF-PUTATIVE OUTER MEMBRANE EFFLUX PROTEIN OR SECRETED ALKALINE PHOSPHATASE-RELATED"/>
    <property type="match status" value="1"/>
</dbReference>
<dbReference type="Gene3D" id="1.20.1600.10">
    <property type="entry name" value="Outer membrane efflux proteins (OEP)"/>
    <property type="match status" value="1"/>
</dbReference>
<dbReference type="InterPro" id="IPR026881">
    <property type="entry name" value="WYL_dom"/>
</dbReference>
<dbReference type="EMBL" id="CAMXCT020000001">
    <property type="protein sequence ID" value="CAL1125244.1"/>
    <property type="molecule type" value="Genomic_DNA"/>
</dbReference>
<evidence type="ECO:0000256" key="1">
    <source>
        <dbReference type="ARBA" id="ARBA00004442"/>
    </source>
</evidence>
<proteinExistence type="predicted"/>
<dbReference type="SUPFAM" id="SSF56954">
    <property type="entry name" value="Outer membrane efflux proteins (OEP)"/>
    <property type="match status" value="1"/>
</dbReference>
<feature type="region of interest" description="Disordered" evidence="7">
    <location>
        <begin position="656"/>
        <end position="695"/>
    </location>
</feature>
<keyword evidence="12" id="KW-1185">Reference proteome</keyword>
<reference evidence="11 12" key="2">
    <citation type="submission" date="2024-05" db="EMBL/GenBank/DDBJ databases">
        <authorList>
            <person name="Chen Y."/>
            <person name="Shah S."/>
            <person name="Dougan E. K."/>
            <person name="Thang M."/>
            <person name="Chan C."/>
        </authorList>
    </citation>
    <scope>NUCLEOTIDE SEQUENCE [LARGE SCALE GENOMIC DNA]</scope>
</reference>
<dbReference type="GO" id="GO:0015562">
    <property type="term" value="F:efflux transmembrane transporter activity"/>
    <property type="evidence" value="ECO:0007669"/>
    <property type="project" value="InterPro"/>
</dbReference>
<dbReference type="Pfam" id="PF13280">
    <property type="entry name" value="WYL"/>
    <property type="match status" value="1"/>
</dbReference>
<feature type="compositionally biased region" description="Pro residues" evidence="7">
    <location>
        <begin position="657"/>
        <end position="667"/>
    </location>
</feature>
<keyword evidence="3" id="KW-1134">Transmembrane beta strand</keyword>
<dbReference type="PROSITE" id="PS52050">
    <property type="entry name" value="WYL"/>
    <property type="match status" value="1"/>
</dbReference>
<evidence type="ECO:0000313" key="10">
    <source>
        <dbReference type="EMBL" id="CAI3971869.1"/>
    </source>
</evidence>
<evidence type="ECO:0000259" key="8">
    <source>
        <dbReference type="Pfam" id="PF13280"/>
    </source>
</evidence>
<keyword evidence="4" id="KW-0812">Transmembrane</keyword>
<dbReference type="EMBL" id="CAMXCT030000001">
    <property type="protein sequence ID" value="CAL4759181.1"/>
    <property type="molecule type" value="Genomic_DNA"/>
</dbReference>
<dbReference type="InterPro" id="IPR003423">
    <property type="entry name" value="OMP_efflux"/>
</dbReference>
<keyword evidence="6" id="KW-0998">Cell outer membrane</keyword>
<dbReference type="Proteomes" id="UP001152797">
    <property type="component" value="Unassembled WGS sequence"/>
</dbReference>
<feature type="domain" description="WCX" evidence="9">
    <location>
        <begin position="955"/>
        <end position="1032"/>
    </location>
</feature>
<dbReference type="Pfam" id="PF02321">
    <property type="entry name" value="OEP"/>
    <property type="match status" value="1"/>
</dbReference>
<organism evidence="10">
    <name type="scientific">Cladocopium goreaui</name>
    <dbReference type="NCBI Taxonomy" id="2562237"/>
    <lineage>
        <taxon>Eukaryota</taxon>
        <taxon>Sar</taxon>
        <taxon>Alveolata</taxon>
        <taxon>Dinophyceae</taxon>
        <taxon>Suessiales</taxon>
        <taxon>Symbiodiniaceae</taxon>
        <taxon>Cladocopium</taxon>
    </lineage>
</organism>
<dbReference type="GO" id="GO:0015288">
    <property type="term" value="F:porin activity"/>
    <property type="evidence" value="ECO:0007669"/>
    <property type="project" value="TreeGrafter"/>
</dbReference>
<evidence type="ECO:0000256" key="4">
    <source>
        <dbReference type="ARBA" id="ARBA00022692"/>
    </source>
</evidence>
<comment type="caution">
    <text evidence="10">The sequence shown here is derived from an EMBL/GenBank/DDBJ whole genome shotgun (WGS) entry which is preliminary data.</text>
</comment>
<dbReference type="InterPro" id="IPR057727">
    <property type="entry name" value="WCX_dom"/>
</dbReference>
<evidence type="ECO:0000256" key="3">
    <source>
        <dbReference type="ARBA" id="ARBA00022452"/>
    </source>
</evidence>
<evidence type="ECO:0000256" key="6">
    <source>
        <dbReference type="ARBA" id="ARBA00023237"/>
    </source>
</evidence>
<accession>A0A9P1FCN9</accession>
<gene>
    <name evidence="10" type="ORF">C1SCF055_LOCUS459</name>
</gene>
<dbReference type="PANTHER" id="PTHR30026">
    <property type="entry name" value="OUTER MEMBRANE PROTEIN TOLC"/>
    <property type="match status" value="1"/>
</dbReference>
<evidence type="ECO:0000256" key="7">
    <source>
        <dbReference type="SAM" id="MobiDB-lite"/>
    </source>
</evidence>
<dbReference type="GO" id="GO:1990281">
    <property type="term" value="C:efflux pump complex"/>
    <property type="evidence" value="ECO:0007669"/>
    <property type="project" value="TreeGrafter"/>
</dbReference>
<keyword evidence="2" id="KW-0813">Transport</keyword>
<name>A0A9P1FCN9_9DINO</name>
<evidence type="ECO:0000313" key="12">
    <source>
        <dbReference type="Proteomes" id="UP001152797"/>
    </source>
</evidence>
<dbReference type="AlphaFoldDB" id="A0A9P1FCN9"/>
<protein>
    <submittedName>
        <fullName evidence="11">Protein PafB</fullName>
    </submittedName>
</protein>
<dbReference type="InterPro" id="IPR051906">
    <property type="entry name" value="TolC-like"/>
</dbReference>
<evidence type="ECO:0000313" key="11">
    <source>
        <dbReference type="EMBL" id="CAL4759181.1"/>
    </source>
</evidence>
<evidence type="ECO:0000256" key="2">
    <source>
        <dbReference type="ARBA" id="ARBA00022448"/>
    </source>
</evidence>
<evidence type="ECO:0000259" key="9">
    <source>
        <dbReference type="Pfam" id="PF25583"/>
    </source>
</evidence>